<feature type="domain" description="Beta-Casp" evidence="3">
    <location>
        <begin position="255"/>
        <end position="380"/>
    </location>
</feature>
<dbReference type="Pfam" id="PF00753">
    <property type="entry name" value="Lactamase_B"/>
    <property type="match status" value="1"/>
</dbReference>
<dbReference type="Pfam" id="PF10996">
    <property type="entry name" value="Beta-Casp"/>
    <property type="match status" value="1"/>
</dbReference>
<dbReference type="Pfam" id="PF07521">
    <property type="entry name" value="RMMBL"/>
    <property type="match status" value="1"/>
</dbReference>
<gene>
    <name evidence="4" type="ORF">BCY91_00395</name>
</gene>
<dbReference type="GO" id="GO:0016787">
    <property type="term" value="F:hydrolase activity"/>
    <property type="evidence" value="ECO:0007669"/>
    <property type="project" value="UniProtKB-KW"/>
</dbReference>
<evidence type="ECO:0000259" key="2">
    <source>
        <dbReference type="SMART" id="SM00849"/>
    </source>
</evidence>
<keyword evidence="1 4" id="KW-0378">Hydrolase</keyword>
<dbReference type="InterPro" id="IPR022712">
    <property type="entry name" value="Beta_Casp"/>
</dbReference>
<accession>A0A419SBS4</accession>
<dbReference type="SUPFAM" id="SSF56281">
    <property type="entry name" value="Metallo-hydrolase/oxidoreductase"/>
    <property type="match status" value="1"/>
</dbReference>
<name>A0A419SBS4_9SPHI</name>
<dbReference type="SMART" id="SM00849">
    <property type="entry name" value="Lactamase_B"/>
    <property type="match status" value="1"/>
</dbReference>
<dbReference type="PANTHER" id="PTHR11203">
    <property type="entry name" value="CLEAVAGE AND POLYADENYLATION SPECIFICITY FACTOR FAMILY MEMBER"/>
    <property type="match status" value="1"/>
</dbReference>
<comment type="caution">
    <text evidence="4">The sequence shown here is derived from an EMBL/GenBank/DDBJ whole genome shotgun (WGS) entry which is preliminary data.</text>
</comment>
<evidence type="ECO:0000259" key="3">
    <source>
        <dbReference type="SMART" id="SM01027"/>
    </source>
</evidence>
<proteinExistence type="predicted"/>
<dbReference type="PANTHER" id="PTHR11203:SF37">
    <property type="entry name" value="INTEGRATOR COMPLEX SUBUNIT 11"/>
    <property type="match status" value="1"/>
</dbReference>
<dbReference type="Proteomes" id="UP000283433">
    <property type="component" value="Unassembled WGS sequence"/>
</dbReference>
<dbReference type="InterPro" id="IPR011108">
    <property type="entry name" value="RMMBL"/>
</dbReference>
<protein>
    <submittedName>
        <fullName evidence="4">MBL fold metallo-hydrolase</fullName>
    </submittedName>
</protein>
<dbReference type="EMBL" id="MBTA01000001">
    <property type="protein sequence ID" value="RKD20120.1"/>
    <property type="molecule type" value="Genomic_DNA"/>
</dbReference>
<feature type="domain" description="Metallo-beta-lactamase" evidence="2">
    <location>
        <begin position="13"/>
        <end position="250"/>
    </location>
</feature>
<dbReference type="AlphaFoldDB" id="A0A419SBS4"/>
<dbReference type="CDD" id="cd16295">
    <property type="entry name" value="TTHA0252-CPSF-like_MBL-fold"/>
    <property type="match status" value="1"/>
</dbReference>
<dbReference type="GO" id="GO:0004521">
    <property type="term" value="F:RNA endonuclease activity"/>
    <property type="evidence" value="ECO:0007669"/>
    <property type="project" value="TreeGrafter"/>
</dbReference>
<dbReference type="InterPro" id="IPR036866">
    <property type="entry name" value="RibonucZ/Hydroxyglut_hydro"/>
</dbReference>
<dbReference type="RefSeq" id="WP_120180034.1">
    <property type="nucleotide sequence ID" value="NZ_MBTA01000001.1"/>
</dbReference>
<keyword evidence="5" id="KW-1185">Reference proteome</keyword>
<dbReference type="InterPro" id="IPR001279">
    <property type="entry name" value="Metallo-B-lactamas"/>
</dbReference>
<reference evidence="4 5" key="1">
    <citation type="submission" date="2016-07" db="EMBL/GenBank/DDBJ databases">
        <title>Genome of Pelobium manganitolerans.</title>
        <authorList>
            <person name="Wu S."/>
            <person name="Wang G."/>
        </authorList>
    </citation>
    <scope>NUCLEOTIDE SEQUENCE [LARGE SCALE GENOMIC DNA]</scope>
    <source>
        <strain evidence="4 5">YS-25</strain>
    </source>
</reference>
<dbReference type="Gene3D" id="3.60.15.10">
    <property type="entry name" value="Ribonuclease Z/Hydroxyacylglutathione hydrolase-like"/>
    <property type="match status" value="1"/>
</dbReference>
<dbReference type="SMART" id="SM01027">
    <property type="entry name" value="Beta-Casp"/>
    <property type="match status" value="1"/>
</dbReference>
<organism evidence="4 5">
    <name type="scientific">Pelobium manganitolerans</name>
    <dbReference type="NCBI Taxonomy" id="1842495"/>
    <lineage>
        <taxon>Bacteria</taxon>
        <taxon>Pseudomonadati</taxon>
        <taxon>Bacteroidota</taxon>
        <taxon>Sphingobacteriia</taxon>
        <taxon>Sphingobacteriales</taxon>
        <taxon>Sphingobacteriaceae</taxon>
        <taxon>Pelobium</taxon>
    </lineage>
</organism>
<dbReference type="InterPro" id="IPR050698">
    <property type="entry name" value="MBL"/>
</dbReference>
<evidence type="ECO:0000313" key="5">
    <source>
        <dbReference type="Proteomes" id="UP000283433"/>
    </source>
</evidence>
<dbReference type="Gene3D" id="3.40.50.10890">
    <property type="match status" value="1"/>
</dbReference>
<sequence length="466" mass="52262">MKITFHGAAQTVTGSKHLIQLNNGTKILLDCGLFQGHGSNTDQMNRHFGFDPKTIDFLVLSHAHIDHSGLIPRLVAEGFKGDIIATPATYALCKILLQDSAKIQENDVWYANKRRQRENLDLFEPLYTMEDALTALSFFKRVKYATPYQITEGVKLVFEDAGHIIGSASVHLDIEEDGELKRISFSGDVGRYKDLILKAPKYFRQADYILLESTYGDTLHEDAAPATEKLLQLINETCIQKKGKLIIPAFSVGRTQELLYSLNALELAGKLPDLKYYVDSPLSEKATMVVKSFPWNFNDNVQEVLKVDDDPFDFKGLHYIEDADESKSLNSDPSPMVIISSSGMAEAGRVKHHIRNNIENPNNTILLVGYAEPSSLAGRLKNGVNPVSIFGTKYQVNARIASLQSMSAHGDQSDLLQFLNGQDKLELKKIFLVHGEPDTQFTFKTELEKHGYHDIEIPHRHQSFDL</sequence>
<dbReference type="OrthoDB" id="9803916at2"/>
<evidence type="ECO:0000256" key="1">
    <source>
        <dbReference type="ARBA" id="ARBA00022801"/>
    </source>
</evidence>
<evidence type="ECO:0000313" key="4">
    <source>
        <dbReference type="EMBL" id="RKD20120.1"/>
    </source>
</evidence>